<organism evidence="2 3">
    <name type="scientific">Armatimonas rosea</name>
    <dbReference type="NCBI Taxonomy" id="685828"/>
    <lineage>
        <taxon>Bacteria</taxon>
        <taxon>Bacillati</taxon>
        <taxon>Armatimonadota</taxon>
        <taxon>Armatimonadia</taxon>
        <taxon>Armatimonadales</taxon>
        <taxon>Armatimonadaceae</taxon>
        <taxon>Armatimonas</taxon>
    </lineage>
</organism>
<comment type="caution">
    <text evidence="2">The sequence shown here is derived from an EMBL/GenBank/DDBJ whole genome shotgun (WGS) entry which is preliminary data.</text>
</comment>
<keyword evidence="1" id="KW-0812">Transmembrane</keyword>
<reference evidence="2 3" key="1">
    <citation type="submission" date="2020-08" db="EMBL/GenBank/DDBJ databases">
        <title>Genomic Encyclopedia of Type Strains, Phase IV (KMG-IV): sequencing the most valuable type-strain genomes for metagenomic binning, comparative biology and taxonomic classification.</title>
        <authorList>
            <person name="Goeker M."/>
        </authorList>
    </citation>
    <scope>NUCLEOTIDE SEQUENCE [LARGE SCALE GENOMIC DNA]</scope>
    <source>
        <strain evidence="2 3">DSM 23562</strain>
    </source>
</reference>
<keyword evidence="3" id="KW-1185">Reference proteome</keyword>
<evidence type="ECO:0008006" key="4">
    <source>
        <dbReference type="Google" id="ProtNLM"/>
    </source>
</evidence>
<evidence type="ECO:0000256" key="1">
    <source>
        <dbReference type="SAM" id="Phobius"/>
    </source>
</evidence>
<dbReference type="EMBL" id="JACHGW010000001">
    <property type="protein sequence ID" value="MBB6049468.1"/>
    <property type="molecule type" value="Genomic_DNA"/>
</dbReference>
<dbReference type="AlphaFoldDB" id="A0A7W9SP52"/>
<gene>
    <name evidence="2" type="ORF">HNQ39_001230</name>
</gene>
<evidence type="ECO:0000313" key="3">
    <source>
        <dbReference type="Proteomes" id="UP000520814"/>
    </source>
</evidence>
<feature type="transmembrane region" description="Helical" evidence="1">
    <location>
        <begin position="16"/>
        <end position="37"/>
    </location>
</feature>
<keyword evidence="1" id="KW-1133">Transmembrane helix</keyword>
<dbReference type="Proteomes" id="UP000520814">
    <property type="component" value="Unassembled WGS sequence"/>
</dbReference>
<keyword evidence="1" id="KW-0472">Membrane</keyword>
<dbReference type="RefSeq" id="WP_184193069.1">
    <property type="nucleotide sequence ID" value="NZ_JACHGW010000001.1"/>
</dbReference>
<sequence>MKTKTPQRGKLNRRGVAMVGVMILLFLILSLYMISMLNQGRGGDVASSAKSGLHLTRRRAELLGAQTISEAGVRMSLQWLMQQSSAPTNLTAFAPSDVAAFYGGTTVSGWTEVSINQGPTSSENATAGQVNGTARIRFYPYASNATSNRKMFGIESIGEYQGYSYTSRVFVRQNSFARYAYFSDTAPSGWWVAGSTRFQGPVHVNGVDSTGNAVDPNARINILFKMADWTAPYTTDWIFTYPDDGYFTTAMSYSQINWVYSYGAGAYGYDPNWWMPSWGHITAANRAPKTDQPIIKMPTATTDQKNAALGTASEPAIGFRGVFIPMSGSTPTAGIYIGGDVKDFTMSTNLHSGQDDQIFEIIQQDGTGEKKYVIEVCNLNNDIKIKTYERASPTASWQHDGTTNYTGGTTNGTIYVNGNIGSQTAPYTGGLSGAIAMNYMSGSTVVRPNTWTIATASNKTINIDGGIVYKNLITDGTNPNNLKSSANSATDSTGTLGLVAGNYRVPLLDGGGTALTYLTIHAVTMAYNTFQVVDPTTRAPGVINLLGGFIVKNNSQMGVVQLDGTVNNGFILNRNYDQRISDNPPPAYPAADRSYQVMSFQKVNTTLN</sequence>
<name>A0A7W9SP52_ARMRO</name>
<evidence type="ECO:0000313" key="2">
    <source>
        <dbReference type="EMBL" id="MBB6049468.1"/>
    </source>
</evidence>
<proteinExistence type="predicted"/>
<protein>
    <recommendedName>
        <fullName evidence="4">DUF4900 domain-containing protein</fullName>
    </recommendedName>
</protein>
<accession>A0A7W9SP52</accession>